<evidence type="ECO:0000256" key="1">
    <source>
        <dbReference type="ARBA" id="ARBA00005228"/>
    </source>
</evidence>
<evidence type="ECO:0000313" key="12">
    <source>
        <dbReference type="Proteomes" id="UP000515908"/>
    </source>
</evidence>
<comment type="similarity">
    <text evidence="1">Belongs to the peptidase S9A family.</text>
</comment>
<dbReference type="OrthoDB" id="248387at2759"/>
<evidence type="ECO:0000256" key="3">
    <source>
        <dbReference type="ARBA" id="ARBA00022801"/>
    </source>
</evidence>
<keyword evidence="4" id="KW-0720">Serine protease</keyword>
<evidence type="ECO:0000256" key="5">
    <source>
        <dbReference type="ARBA" id="ARBA00039290"/>
    </source>
</evidence>
<organism evidence="11 12">
    <name type="scientific">Angomonas deanei</name>
    <dbReference type="NCBI Taxonomy" id="59799"/>
    <lineage>
        <taxon>Eukaryota</taxon>
        <taxon>Discoba</taxon>
        <taxon>Euglenozoa</taxon>
        <taxon>Kinetoplastea</taxon>
        <taxon>Metakinetoplastina</taxon>
        <taxon>Trypanosomatida</taxon>
        <taxon>Trypanosomatidae</taxon>
        <taxon>Strigomonadinae</taxon>
        <taxon>Angomonas</taxon>
    </lineage>
</organism>
<evidence type="ECO:0000259" key="10">
    <source>
        <dbReference type="Pfam" id="PF02897"/>
    </source>
</evidence>
<evidence type="ECO:0000256" key="2">
    <source>
        <dbReference type="ARBA" id="ARBA00022670"/>
    </source>
</evidence>
<dbReference type="Proteomes" id="UP000515908">
    <property type="component" value="Chromosome 12"/>
</dbReference>
<sequence length="1039" mass="118260">MSAPSAKRKTGAQIGRKKKTTIDEKKETVGPPQYAKKPHTHEIHGDKREDHYYYLNNSKSATVKKYLKQENEHVEHFFKNKAPAHLKKIRKELYKEMRARQIPHNVSLPSLNRHYWYYARLVPGAEYPLYCRRPYDKEKNVNVNFENEVAELFQRDPLTALPFYSDEVIFLDVNLFAKEQNLKFVDMGSFAISPDERSVAAMMDCSNGREVFTCFIVEIGGTVNFAQWLQRSASPAERSWASQMEAAGKSIYEELNQKNFSTHYSESPQSSKPNTPVTLSPSVGSPCSEIRKTPTDQGGDWQQSAKRPSHNIRYKLDLFDMSDDVFWLSNDTLLYFALDTKMRPFQLVCHDLTVEAQNEPQSESPADPTLICYEETDEKFWLSSLSFTADDAFLLFSSSSTDVSEWFVIPTSVFTNPLSEERPVTECIPVVRHEEGEVVSLDTCRERKQMLPFLKRMTEPFDRDYDVDHHRSILRTPGVTTSSPSDGAWIITSDYASSSPDTKLKNMAVFLEPDERINYHLFNSESLTDKALLPDDTALVPLFAYDPLVKVDDVDMNEHFLLLSVRKNGSPTSLFCSTETVRRWWSETQGREPIPLSALTDLSLVLRSALGSDEQKWRTEMIHLSELTADQQDASASLCDSSDEELVKVQTFFDRYYAEKVKITPTPQVVECSSDTDSFHCNSFNASVSSLTRLSAEYKVVYHGETNLLEVRLLREEYIPTAEEYPFESRDYCSMTLWAPSDSAFIDSQLTPIPTKEKPERVLLPVQLCWKRGMLDLSSPRRNPFVMHVYGSYGDSQDEEFSALRLSVLDRGFVWCSAAVRGGGEFGIPWRDAGRLMQRPTSVNDFVSVCAFLQNYPASFRHQGEGFCAPNRLISVGGSAGGMIVFRAMNMAPFLFRAVNGQVPFVDCLTSLLDDELPLTSSDWEEYGNPVESKEVYDCIKSTSPLDTLPEEWPTVEGSAGRRPHIFIESAFDDTRVGYWEPLKLTALLRERDGDEERELLHYCDFGGGHGGATGRFEHLHEVAREYAFMICISDELYD</sequence>
<dbReference type="PRINTS" id="PR00862">
    <property type="entry name" value="PROLIGOPTASE"/>
</dbReference>
<evidence type="ECO:0000256" key="8">
    <source>
        <dbReference type="SAM" id="MobiDB-lite"/>
    </source>
</evidence>
<dbReference type="InterPro" id="IPR001375">
    <property type="entry name" value="Peptidase_S9_cat"/>
</dbReference>
<dbReference type="InterPro" id="IPR023302">
    <property type="entry name" value="Pept_S9A_N"/>
</dbReference>
<dbReference type="SUPFAM" id="SSF53474">
    <property type="entry name" value="alpha/beta-Hydrolases"/>
    <property type="match status" value="1"/>
</dbReference>
<dbReference type="InterPro" id="IPR051543">
    <property type="entry name" value="Serine_Peptidase_S9A"/>
</dbReference>
<dbReference type="Pfam" id="PF02897">
    <property type="entry name" value="Peptidase_S9_N"/>
    <property type="match status" value="1"/>
</dbReference>
<dbReference type="PANTHER" id="PTHR11757:SF19">
    <property type="entry name" value="PROLYL ENDOPEPTIDASE-LIKE"/>
    <property type="match status" value="1"/>
</dbReference>
<protein>
    <recommendedName>
        <fullName evidence="5">Prolyl endopeptidase-like</fullName>
    </recommendedName>
    <alternativeName>
        <fullName evidence="6">Prolylendopeptidase-like</fullName>
    </alternativeName>
</protein>
<feature type="region of interest" description="Disordered" evidence="8">
    <location>
        <begin position="262"/>
        <end position="306"/>
    </location>
</feature>
<feature type="compositionally biased region" description="Basic residues" evidence="8">
    <location>
        <begin position="1"/>
        <end position="19"/>
    </location>
</feature>
<dbReference type="Pfam" id="PF00326">
    <property type="entry name" value="Peptidase_S9"/>
    <property type="match status" value="1"/>
</dbReference>
<keyword evidence="3" id="KW-0378">Hydrolase</keyword>
<dbReference type="VEuPathDB" id="TriTrypDB:ADEAN_000640200"/>
<feature type="region of interest" description="Disordered" evidence="8">
    <location>
        <begin position="1"/>
        <end position="48"/>
    </location>
</feature>
<gene>
    <name evidence="11" type="ORF">ADEAN_000640200</name>
</gene>
<dbReference type="SUPFAM" id="SSF50993">
    <property type="entry name" value="Peptidase/esterase 'gauge' domain"/>
    <property type="match status" value="1"/>
</dbReference>
<dbReference type="AlphaFoldDB" id="A0A7G2CHL0"/>
<reference evidence="11 12" key="1">
    <citation type="submission" date="2020-08" db="EMBL/GenBank/DDBJ databases">
        <authorList>
            <person name="Newling K."/>
            <person name="Davey J."/>
            <person name="Forrester S."/>
        </authorList>
    </citation>
    <scope>NUCLEOTIDE SEQUENCE [LARGE SCALE GENOMIC DNA]</scope>
    <source>
        <strain evidence="12">Crithidia deanei Carvalho (ATCC PRA-265)</strain>
    </source>
</reference>
<proteinExistence type="inferred from homology"/>
<dbReference type="Gene3D" id="3.40.50.1820">
    <property type="entry name" value="alpha/beta hydrolase"/>
    <property type="match status" value="1"/>
</dbReference>
<evidence type="ECO:0000313" key="11">
    <source>
        <dbReference type="EMBL" id="CAD2218909.1"/>
    </source>
</evidence>
<keyword evidence="12" id="KW-1185">Reference proteome</keyword>
<dbReference type="PANTHER" id="PTHR11757">
    <property type="entry name" value="PROTEASE FAMILY S9A OLIGOPEPTIDASE"/>
    <property type="match status" value="1"/>
</dbReference>
<accession>A0A7G2CHL0</accession>
<evidence type="ECO:0000256" key="7">
    <source>
        <dbReference type="ARBA" id="ARBA00045448"/>
    </source>
</evidence>
<evidence type="ECO:0000256" key="6">
    <source>
        <dbReference type="ARBA" id="ARBA00042165"/>
    </source>
</evidence>
<evidence type="ECO:0000256" key="4">
    <source>
        <dbReference type="ARBA" id="ARBA00022825"/>
    </source>
</evidence>
<name>A0A7G2CHL0_9TRYP</name>
<feature type="domain" description="Peptidase S9A N-terminal" evidence="10">
    <location>
        <begin position="32"/>
        <end position="219"/>
    </location>
</feature>
<dbReference type="Gene3D" id="2.130.10.120">
    <property type="entry name" value="Prolyl oligopeptidase, N-terminal domain"/>
    <property type="match status" value="2"/>
</dbReference>
<dbReference type="GO" id="GO:0004252">
    <property type="term" value="F:serine-type endopeptidase activity"/>
    <property type="evidence" value="ECO:0007669"/>
    <property type="project" value="InterPro"/>
</dbReference>
<dbReference type="InterPro" id="IPR002470">
    <property type="entry name" value="Peptidase_S9A"/>
</dbReference>
<dbReference type="GO" id="GO:0006508">
    <property type="term" value="P:proteolysis"/>
    <property type="evidence" value="ECO:0007669"/>
    <property type="project" value="UniProtKB-KW"/>
</dbReference>
<dbReference type="InterPro" id="IPR029058">
    <property type="entry name" value="AB_hydrolase_fold"/>
</dbReference>
<comment type="function">
    <text evidence="7">Serine peptidase whose precise substrate specificity remains unclear. Does not cleave peptides after a arginine or lysine residue. Regulates trans-Golgi network morphology and sorting by regulating the membrane binding of the AP-1 complex. May play a role in the regulation of synaptic vesicle exocytosis.</text>
</comment>
<evidence type="ECO:0000259" key="9">
    <source>
        <dbReference type="Pfam" id="PF00326"/>
    </source>
</evidence>
<keyword evidence="2" id="KW-0645">Protease</keyword>
<feature type="domain" description="Peptidase S9 prolyl oligopeptidase catalytic" evidence="9">
    <location>
        <begin position="801"/>
        <end position="1030"/>
    </location>
</feature>
<dbReference type="EMBL" id="LR877156">
    <property type="protein sequence ID" value="CAD2218909.1"/>
    <property type="molecule type" value="Genomic_DNA"/>
</dbReference>
<feature type="compositionally biased region" description="Polar residues" evidence="8">
    <location>
        <begin position="262"/>
        <end position="285"/>
    </location>
</feature>